<proteinExistence type="predicted"/>
<protein>
    <submittedName>
        <fullName evidence="1">Uncharacterized protein</fullName>
    </submittedName>
</protein>
<accession>A0ABW2KSX5</accession>
<dbReference type="Proteomes" id="UP001596456">
    <property type="component" value="Unassembled WGS sequence"/>
</dbReference>
<sequence>MTESRRDMALAIKRCLESLAADAQSGKLHEVAYLIGIAALAAEDAARAAEPAELPDDLLHKSPMGHC</sequence>
<evidence type="ECO:0000313" key="2">
    <source>
        <dbReference type="Proteomes" id="UP001596456"/>
    </source>
</evidence>
<keyword evidence="2" id="KW-1185">Reference proteome</keyword>
<organism evidence="1 2">
    <name type="scientific">Rhodocista pekingensis</name>
    <dbReference type="NCBI Taxonomy" id="201185"/>
    <lineage>
        <taxon>Bacteria</taxon>
        <taxon>Pseudomonadati</taxon>
        <taxon>Pseudomonadota</taxon>
        <taxon>Alphaproteobacteria</taxon>
        <taxon>Rhodospirillales</taxon>
        <taxon>Azospirillaceae</taxon>
        <taxon>Rhodocista</taxon>
    </lineage>
</organism>
<reference evidence="2" key="1">
    <citation type="journal article" date="2019" name="Int. J. Syst. Evol. Microbiol.">
        <title>The Global Catalogue of Microorganisms (GCM) 10K type strain sequencing project: providing services to taxonomists for standard genome sequencing and annotation.</title>
        <authorList>
            <consortium name="The Broad Institute Genomics Platform"/>
            <consortium name="The Broad Institute Genome Sequencing Center for Infectious Disease"/>
            <person name="Wu L."/>
            <person name="Ma J."/>
        </authorList>
    </citation>
    <scope>NUCLEOTIDE SEQUENCE [LARGE SCALE GENOMIC DNA]</scope>
    <source>
        <strain evidence="2">CGMCC 1.16275</strain>
    </source>
</reference>
<evidence type="ECO:0000313" key="1">
    <source>
        <dbReference type="EMBL" id="MFC7332498.1"/>
    </source>
</evidence>
<gene>
    <name evidence="1" type="ORF">ACFQPS_04935</name>
</gene>
<comment type="caution">
    <text evidence="1">The sequence shown here is derived from an EMBL/GenBank/DDBJ whole genome shotgun (WGS) entry which is preliminary data.</text>
</comment>
<name>A0ABW2KSX5_9PROT</name>
<dbReference type="RefSeq" id="WP_377356943.1">
    <property type="nucleotide sequence ID" value="NZ_JBHTCM010000006.1"/>
</dbReference>
<dbReference type="EMBL" id="JBHTCM010000006">
    <property type="protein sequence ID" value="MFC7332498.1"/>
    <property type="molecule type" value="Genomic_DNA"/>
</dbReference>